<proteinExistence type="inferred from homology"/>
<sequence length="412" mass="48030">MAAAASVSDSPETVLPEKIGGEEEDETGVETQEHKSVKKKKKKSSLTINLTNCKYDSVRRMARKFGMKVVTGEDPSDWVIYWTDMALPDRVTEIKSYQKVNHFPGMNEICRKDFLARNMNRMLKLFPKEYNCFPRTWTLPADFGDFQAYCQTKKNKVFIAKPGSGCQGKGIFLFRNIKDIKPGEHLVCQQYISKPFTIDKFKFDLRIYILVTSCDPLRVYAHRDGLVRLATVKYREPTNSNMDELCMHLTNYAINKHSKDFIRDEESGSKRRITTLNKWFEDNGYDLDKIWSDIDDVIIKTLISAHPVVCHNYRSSFPNHTRGSACFEILGFDILLDRKLKPWLMEVNRSPSFHTDSPLDKEVKEALIYDTLDLIDLFANDRKRCLEEEKQRARDRLLQKARSKDSRYWIEK</sequence>
<dbReference type="GO" id="GO:0000226">
    <property type="term" value="P:microtubule cytoskeleton organization"/>
    <property type="evidence" value="ECO:0007669"/>
    <property type="project" value="TreeGrafter"/>
</dbReference>
<dbReference type="SUPFAM" id="SSF56059">
    <property type="entry name" value="Glutathione synthetase ATP-binding domain-like"/>
    <property type="match status" value="1"/>
</dbReference>
<reference evidence="7" key="2">
    <citation type="submission" date="2017-05" db="UniProtKB">
        <authorList>
            <consortium name="EnsemblMetazoa"/>
        </authorList>
    </citation>
    <scope>IDENTIFICATION</scope>
</reference>
<evidence type="ECO:0000256" key="6">
    <source>
        <dbReference type="SAM" id="MobiDB-lite"/>
    </source>
</evidence>
<keyword evidence="5" id="KW-0067">ATP-binding</keyword>
<protein>
    <recommendedName>
        <fullName evidence="9">Tubulin--tyrosine ligase-like protein 9</fullName>
    </recommendedName>
</protein>
<evidence type="ECO:0008006" key="9">
    <source>
        <dbReference type="Google" id="ProtNLM"/>
    </source>
</evidence>
<organism evidence="7">
    <name type="scientific">Amphimedon queenslandica</name>
    <name type="common">Sponge</name>
    <dbReference type="NCBI Taxonomy" id="400682"/>
    <lineage>
        <taxon>Eukaryota</taxon>
        <taxon>Metazoa</taxon>
        <taxon>Porifera</taxon>
        <taxon>Demospongiae</taxon>
        <taxon>Heteroscleromorpha</taxon>
        <taxon>Haplosclerida</taxon>
        <taxon>Niphatidae</taxon>
        <taxon>Amphimedon</taxon>
    </lineage>
</organism>
<dbReference type="GO" id="GO:0015631">
    <property type="term" value="F:tubulin binding"/>
    <property type="evidence" value="ECO:0007669"/>
    <property type="project" value="TreeGrafter"/>
</dbReference>
<dbReference type="AlphaFoldDB" id="A0A1X7TQ28"/>
<evidence type="ECO:0000313" key="8">
    <source>
        <dbReference type="Proteomes" id="UP000007879"/>
    </source>
</evidence>
<dbReference type="Pfam" id="PF03133">
    <property type="entry name" value="TTL"/>
    <property type="match status" value="1"/>
</dbReference>
<dbReference type="GO" id="GO:0070740">
    <property type="term" value="F:tubulin-glutamic acid ligase activity"/>
    <property type="evidence" value="ECO:0007669"/>
    <property type="project" value="TreeGrafter"/>
</dbReference>
<dbReference type="EnsemblMetazoa" id="XM_020002834.1">
    <property type="protein sequence ID" value="XP_019858393.1"/>
    <property type="gene ID" value="LOC100639419"/>
</dbReference>
<evidence type="ECO:0000256" key="5">
    <source>
        <dbReference type="ARBA" id="ARBA00022840"/>
    </source>
</evidence>
<keyword evidence="8" id="KW-1185">Reference proteome</keyword>
<dbReference type="GO" id="GO:0005524">
    <property type="term" value="F:ATP binding"/>
    <property type="evidence" value="ECO:0007669"/>
    <property type="project" value="UniProtKB-KW"/>
</dbReference>
<evidence type="ECO:0000256" key="3">
    <source>
        <dbReference type="ARBA" id="ARBA00022701"/>
    </source>
</evidence>
<dbReference type="InParanoid" id="A0A1X7TQ28"/>
<dbReference type="FunFam" id="3.30.470.20:FF:000009">
    <property type="entry name" value="tubulin polyglutamylase TTLL5 isoform X1"/>
    <property type="match status" value="1"/>
</dbReference>
<dbReference type="PROSITE" id="PS51221">
    <property type="entry name" value="TTL"/>
    <property type="match status" value="1"/>
</dbReference>
<keyword evidence="2" id="KW-0436">Ligase</keyword>
<feature type="region of interest" description="Disordered" evidence="6">
    <location>
        <begin position="1"/>
        <end position="40"/>
    </location>
</feature>
<comment type="similarity">
    <text evidence="1">Belongs to the tubulin--tyrosine ligase family.</text>
</comment>
<dbReference type="Proteomes" id="UP000007879">
    <property type="component" value="Unassembled WGS sequence"/>
</dbReference>
<gene>
    <name evidence="7" type="primary">100639419</name>
</gene>
<evidence type="ECO:0000256" key="1">
    <source>
        <dbReference type="ARBA" id="ARBA00006820"/>
    </source>
</evidence>
<dbReference type="Gene3D" id="3.30.470.20">
    <property type="entry name" value="ATP-grasp fold, B domain"/>
    <property type="match status" value="1"/>
</dbReference>
<reference evidence="8" key="1">
    <citation type="journal article" date="2010" name="Nature">
        <title>The Amphimedon queenslandica genome and the evolution of animal complexity.</title>
        <authorList>
            <person name="Srivastava M."/>
            <person name="Simakov O."/>
            <person name="Chapman J."/>
            <person name="Fahey B."/>
            <person name="Gauthier M.E."/>
            <person name="Mitros T."/>
            <person name="Richards G.S."/>
            <person name="Conaco C."/>
            <person name="Dacre M."/>
            <person name="Hellsten U."/>
            <person name="Larroux C."/>
            <person name="Putnam N.H."/>
            <person name="Stanke M."/>
            <person name="Adamska M."/>
            <person name="Darling A."/>
            <person name="Degnan S.M."/>
            <person name="Oakley T.H."/>
            <person name="Plachetzki D.C."/>
            <person name="Zhai Y."/>
            <person name="Adamski M."/>
            <person name="Calcino A."/>
            <person name="Cummins S.F."/>
            <person name="Goodstein D.M."/>
            <person name="Harris C."/>
            <person name="Jackson D.J."/>
            <person name="Leys S.P."/>
            <person name="Shu S."/>
            <person name="Woodcroft B.J."/>
            <person name="Vervoort M."/>
            <person name="Kosik K.S."/>
            <person name="Manning G."/>
            <person name="Degnan B.M."/>
            <person name="Rokhsar D.S."/>
        </authorList>
    </citation>
    <scope>NUCLEOTIDE SEQUENCE [LARGE SCALE GENOMIC DNA]</scope>
</reference>
<dbReference type="EnsemblMetazoa" id="Aqu2.1.17049_001">
    <property type="protein sequence ID" value="Aqu2.1.17049_001"/>
    <property type="gene ID" value="Aqu2.1.17049"/>
</dbReference>
<evidence type="ECO:0000256" key="2">
    <source>
        <dbReference type="ARBA" id="ARBA00022598"/>
    </source>
</evidence>
<dbReference type="PANTHER" id="PTHR12241">
    <property type="entry name" value="TUBULIN POLYGLUTAMYLASE"/>
    <property type="match status" value="1"/>
</dbReference>
<dbReference type="GO" id="GO:0005874">
    <property type="term" value="C:microtubule"/>
    <property type="evidence" value="ECO:0007669"/>
    <property type="project" value="UniProtKB-KW"/>
</dbReference>
<dbReference type="KEGG" id="aqu:100639419"/>
<dbReference type="GO" id="GO:0036064">
    <property type="term" value="C:ciliary basal body"/>
    <property type="evidence" value="ECO:0007669"/>
    <property type="project" value="TreeGrafter"/>
</dbReference>
<evidence type="ECO:0000313" key="7">
    <source>
        <dbReference type="EnsemblMetazoa" id="Aqu2.1.17049_001"/>
    </source>
</evidence>
<dbReference type="InterPro" id="IPR004344">
    <property type="entry name" value="TTL/TTLL_fam"/>
</dbReference>
<keyword evidence="4" id="KW-0547">Nucleotide-binding</keyword>
<dbReference type="PANTHER" id="PTHR12241:SF161">
    <property type="entry name" value="TUBULIN POLYGLUTAMYLASE TTLL6"/>
    <property type="match status" value="1"/>
</dbReference>
<name>A0A1X7TQ28_AMPQE</name>
<evidence type="ECO:0000256" key="4">
    <source>
        <dbReference type="ARBA" id="ARBA00022741"/>
    </source>
</evidence>
<dbReference type="OrthoDB" id="202825at2759"/>
<accession>A0A1X7TQ28</accession>
<keyword evidence="3" id="KW-0493">Microtubule</keyword>